<gene>
    <name evidence="3" type="ORF">SnaR1_gp46</name>
</gene>
<protein>
    <submittedName>
        <fullName evidence="3">DNA maturase B</fullName>
    </submittedName>
</protein>
<accession>A0A6B9SWR4</accession>
<evidence type="ECO:0000256" key="1">
    <source>
        <dbReference type="SAM" id="MobiDB-lite"/>
    </source>
</evidence>
<organism evidence="3 4">
    <name type="scientific">Sphaerotilus phage vB_SnaP-R1</name>
    <dbReference type="NCBI Taxonomy" id="2696336"/>
    <lineage>
        <taxon>Viruses</taxon>
        <taxon>Duplodnaviria</taxon>
        <taxon>Heunggongvirae</taxon>
        <taxon>Uroviricota</taxon>
        <taxon>Caudoviricetes</taxon>
        <taxon>Autographivirales</taxon>
        <taxon>Autoscriptoviridae</taxon>
        <taxon>Natansvirus</taxon>
        <taxon>Natansvirus SnaPR1</taxon>
    </lineage>
</organism>
<feature type="domain" description="Terminase large subunit ribonuclease H-like" evidence="2">
    <location>
        <begin position="369"/>
        <end position="481"/>
    </location>
</feature>
<dbReference type="InterPro" id="IPR027417">
    <property type="entry name" value="P-loop_NTPase"/>
</dbReference>
<proteinExistence type="predicted"/>
<dbReference type="InterPro" id="IPR054762">
    <property type="entry name" value="Gp19_RNaseH-like"/>
</dbReference>
<evidence type="ECO:0000313" key="4">
    <source>
        <dbReference type="Proteomes" id="UP000464416"/>
    </source>
</evidence>
<evidence type="ECO:0000313" key="3">
    <source>
        <dbReference type="EMBL" id="QHJ75319.1"/>
    </source>
</evidence>
<feature type="compositionally biased region" description="Basic and acidic residues" evidence="1">
    <location>
        <begin position="581"/>
        <end position="591"/>
    </location>
</feature>
<dbReference type="Gene3D" id="3.40.50.300">
    <property type="entry name" value="P-loop containing nucleotide triphosphate hydrolases"/>
    <property type="match status" value="1"/>
</dbReference>
<reference evidence="3 4" key="1">
    <citation type="submission" date="2019-12" db="EMBL/GenBank/DDBJ databases">
        <title>The first sequenced Sphaerotilus natans bacteriophage genome is one of a kind - characterization and potential to control this filamentous bacterium in WWTP.</title>
        <authorList>
            <person name="Ferreira R."/>
            <person name="Amado R."/>
            <person name="Padrao J."/>
            <person name="Ferreira V."/>
            <person name="Dias N.M."/>
            <person name="Melo L.D.R."/>
            <person name="Azeredo J."/>
            <person name="Santos S.B."/>
            <person name="Nicolau A."/>
        </authorList>
    </citation>
    <scope>NUCLEOTIDE SEQUENCE [LARGE SCALE GENOMIC DNA]</scope>
</reference>
<sequence length="591" mass="66021">MDVKARFAHAAILAEQYADFRDFAVDGMAFLGFNTTEIQEDIAAYMQNGPRLRMVMAQRGEAKSTLAALYAVWRIVQRPATRVLIVSAGEDQASEVATLVVRLIQTWDILECFRPDRMAGDRTSTSAFDVHYALKGLDKSPSVACVGITSNLPGKRADLLIPDDIESNKNGLSATQRAQLLHLSKEFSSICTHGDILYLGTPQSKDSIYNTLQGRGFEIRIWPGRYPTEEEEERYAGRLAPLIVQRMRANPELRKGGGIDGSRGQPTDPQRYNDAELIEKELDKGPEDFQLQYMLDTSLVDALRQQLRLSDLIVANFSPELLPEVVAWQAAAKYEVELGPDFPVTLAKMYYAAPTESHFVAPKDVFMYIDPAGGGADEIGIGVACALGPYIHVLDVAGLKGGLNEANEAEICDIVRRNKVSRIKVESNMGHGLFEINLRAVFNATKDLQHMAQSISGEYSTGQKEKRIIDSLVSPMQRHRVIVHQRVFESDRKYAKQHSIEARTGFSLWFQLANITTDRNSLPHDDRLEAVAGAVREFKHVLDQDAHKAAEKRQEAMQSEFLRDPMGYGNASSKYGSGTRRTVDRRSNRRR</sequence>
<dbReference type="NCBIfam" id="NF033889">
    <property type="entry name" value="termin_lrg_T7"/>
    <property type="match status" value="1"/>
</dbReference>
<feature type="region of interest" description="Disordered" evidence="1">
    <location>
        <begin position="549"/>
        <end position="591"/>
    </location>
</feature>
<dbReference type="Proteomes" id="UP000464416">
    <property type="component" value="Segment"/>
</dbReference>
<dbReference type="EMBL" id="MN844877">
    <property type="protein sequence ID" value="QHJ75319.1"/>
    <property type="molecule type" value="Genomic_DNA"/>
</dbReference>
<dbReference type="Pfam" id="PF22530">
    <property type="entry name" value="Terminase-T7_RNaseH-like"/>
    <property type="match status" value="1"/>
</dbReference>
<evidence type="ECO:0000259" key="2">
    <source>
        <dbReference type="Pfam" id="PF22530"/>
    </source>
</evidence>
<dbReference type="InterPro" id="IPR047987">
    <property type="entry name" value="Gp19-like_virus"/>
</dbReference>
<name>A0A6B9SWR4_9CAUD</name>
<keyword evidence="4" id="KW-1185">Reference proteome</keyword>